<dbReference type="PANTHER" id="PTHR30065:SF8">
    <property type="entry name" value="FLAGELLAR BIOSYNTHETIC PROTEIN FLIR"/>
    <property type="match status" value="1"/>
</dbReference>
<evidence type="ECO:0000313" key="12">
    <source>
        <dbReference type="Proteomes" id="UP000237925"/>
    </source>
</evidence>
<evidence type="ECO:0000256" key="2">
    <source>
        <dbReference type="ARBA" id="ARBA00009772"/>
    </source>
</evidence>
<feature type="transmembrane region" description="Helical" evidence="10">
    <location>
        <begin position="79"/>
        <end position="109"/>
    </location>
</feature>
<dbReference type="GO" id="GO:0044780">
    <property type="term" value="P:bacterial-type flagellum assembly"/>
    <property type="evidence" value="ECO:0007669"/>
    <property type="project" value="UniProtKB-UniRule"/>
</dbReference>
<evidence type="ECO:0000256" key="9">
    <source>
        <dbReference type="NCBIfam" id="TIGR01400"/>
    </source>
</evidence>
<proteinExistence type="inferred from homology"/>
<dbReference type="EMBL" id="CP027667">
    <property type="protein sequence ID" value="AVO49756.1"/>
    <property type="molecule type" value="Genomic_DNA"/>
</dbReference>
<keyword evidence="12" id="KW-1185">Reference proteome</keyword>
<accession>A0A2R3QDA1</accession>
<feature type="transmembrane region" description="Helical" evidence="10">
    <location>
        <begin position="12"/>
        <end position="34"/>
    </location>
</feature>
<gene>
    <name evidence="11" type="primary">fliR</name>
    <name evidence="11" type="ORF">C6568_11175</name>
</gene>
<keyword evidence="11" id="KW-0966">Cell projection</keyword>
<organism evidence="11 12">
    <name type="scientific">Melaminivora suipulveris</name>
    <dbReference type="NCBI Taxonomy" id="2109913"/>
    <lineage>
        <taxon>Bacteria</taxon>
        <taxon>Pseudomonadati</taxon>
        <taxon>Pseudomonadota</taxon>
        <taxon>Betaproteobacteria</taxon>
        <taxon>Burkholderiales</taxon>
        <taxon>Comamonadaceae</taxon>
        <taxon>Melaminivora</taxon>
    </lineage>
</organism>
<comment type="function">
    <text evidence="1 10">Role in flagellar biosynthesis.</text>
</comment>
<comment type="similarity">
    <text evidence="2 10">Belongs to the FliR/MopE/SpaR family.</text>
</comment>
<evidence type="ECO:0000256" key="10">
    <source>
        <dbReference type="RuleBase" id="RU362071"/>
    </source>
</evidence>
<dbReference type="NCBIfam" id="TIGR01400">
    <property type="entry name" value="fliR"/>
    <property type="match status" value="1"/>
</dbReference>
<reference evidence="11 12" key="1">
    <citation type="submission" date="2018-03" db="EMBL/GenBank/DDBJ databases">
        <title>Genome sequencing of Melaminivora sp.</title>
        <authorList>
            <person name="Kim S.-J."/>
            <person name="Heo J."/>
            <person name="Ahn J.-H."/>
            <person name="Kwon S.-W."/>
        </authorList>
    </citation>
    <scope>NUCLEOTIDE SEQUENCE [LARGE SCALE GENOMIC DNA]</scope>
    <source>
        <strain evidence="11 12">SC2-9</strain>
    </source>
</reference>
<dbReference type="OrthoDB" id="9797790at2"/>
<feature type="transmembrane region" description="Helical" evidence="10">
    <location>
        <begin position="176"/>
        <end position="202"/>
    </location>
</feature>
<comment type="subcellular location">
    <subcellularLocation>
        <location evidence="10">Cell membrane</location>
        <topology evidence="10">Multi-pass membrane protein</topology>
    </subcellularLocation>
    <subcellularLocation>
        <location evidence="10">Bacterial flagellum basal body</location>
    </subcellularLocation>
</comment>
<dbReference type="InterPro" id="IPR006303">
    <property type="entry name" value="FliR"/>
</dbReference>
<dbReference type="GO" id="GO:0005886">
    <property type="term" value="C:plasma membrane"/>
    <property type="evidence" value="ECO:0007669"/>
    <property type="project" value="UniProtKB-SubCell"/>
</dbReference>
<evidence type="ECO:0000256" key="1">
    <source>
        <dbReference type="ARBA" id="ARBA00002578"/>
    </source>
</evidence>
<name>A0A2R3QDA1_9BURK</name>
<evidence type="ECO:0000256" key="8">
    <source>
        <dbReference type="ARBA" id="ARBA00023143"/>
    </source>
</evidence>
<dbReference type="KEGG" id="mela:C6568_11175"/>
<dbReference type="InterPro" id="IPR002010">
    <property type="entry name" value="T3SS_IM_R"/>
</dbReference>
<keyword evidence="7 10" id="KW-0472">Membrane</keyword>
<dbReference type="GO" id="GO:0006605">
    <property type="term" value="P:protein targeting"/>
    <property type="evidence" value="ECO:0007669"/>
    <property type="project" value="UniProtKB-UniRule"/>
</dbReference>
<feature type="transmembrane region" description="Helical" evidence="10">
    <location>
        <begin position="129"/>
        <end position="155"/>
    </location>
</feature>
<dbReference type="RefSeq" id="WP_106684185.1">
    <property type="nucleotide sequence ID" value="NZ_CP027667.1"/>
</dbReference>
<evidence type="ECO:0000256" key="4">
    <source>
        <dbReference type="ARBA" id="ARBA00022475"/>
    </source>
</evidence>
<feature type="transmembrane region" description="Helical" evidence="10">
    <location>
        <begin position="214"/>
        <end position="237"/>
    </location>
</feature>
<keyword evidence="8 10" id="KW-0975">Bacterial flagellum</keyword>
<protein>
    <recommendedName>
        <fullName evidence="3 9">Flagellar biosynthetic protein FliR</fullName>
    </recommendedName>
</protein>
<evidence type="ECO:0000313" key="11">
    <source>
        <dbReference type="EMBL" id="AVO49756.1"/>
    </source>
</evidence>
<keyword evidence="4 10" id="KW-1003">Cell membrane</keyword>
<dbReference type="Proteomes" id="UP000237925">
    <property type="component" value="Chromosome"/>
</dbReference>
<sequence length="255" mass="27220">MITFSEAQIMAWLSPVLWPFLRVLALFSVAPVFSMRAVPVRSRIGLAFLIAVCAQAALPEQPVISVNGREAFGAALQQVGVGIAIGFAVRLVFAAVELAGEVIGLQMGLNFASFFDPASNAQVSAVARFFGNMALLLFVVINGHLMVLMAVVKSFERFPVQGHWMAAVGQMRLHELGAALFASALWIALPMVVMLLFVNLTLGVISRVAPQMNIYAVGFPVTLTVGLLGIAATLPMLEQPMLALLERAIALFAPG</sequence>
<evidence type="ECO:0000256" key="5">
    <source>
        <dbReference type="ARBA" id="ARBA00022692"/>
    </source>
</evidence>
<dbReference type="AlphaFoldDB" id="A0A2R3QDA1"/>
<dbReference type="PANTHER" id="PTHR30065">
    <property type="entry name" value="FLAGELLAR BIOSYNTHETIC PROTEIN FLIR"/>
    <property type="match status" value="1"/>
</dbReference>
<dbReference type="PRINTS" id="PR00953">
    <property type="entry name" value="TYPE3IMRPROT"/>
</dbReference>
<keyword evidence="6 10" id="KW-1133">Transmembrane helix</keyword>
<keyword evidence="11" id="KW-0969">Cilium</keyword>
<keyword evidence="11" id="KW-0282">Flagellum</keyword>
<keyword evidence="5 10" id="KW-0812">Transmembrane</keyword>
<evidence type="ECO:0000256" key="7">
    <source>
        <dbReference type="ARBA" id="ARBA00023136"/>
    </source>
</evidence>
<dbReference type="Pfam" id="PF01311">
    <property type="entry name" value="Bac_export_1"/>
    <property type="match status" value="1"/>
</dbReference>
<feature type="transmembrane region" description="Helical" evidence="10">
    <location>
        <begin position="40"/>
        <end position="58"/>
    </location>
</feature>
<evidence type="ECO:0000256" key="6">
    <source>
        <dbReference type="ARBA" id="ARBA00022989"/>
    </source>
</evidence>
<evidence type="ECO:0000256" key="3">
    <source>
        <dbReference type="ARBA" id="ARBA00021717"/>
    </source>
</evidence>
<dbReference type="GO" id="GO:0009425">
    <property type="term" value="C:bacterial-type flagellum basal body"/>
    <property type="evidence" value="ECO:0007669"/>
    <property type="project" value="UniProtKB-SubCell"/>
</dbReference>